<evidence type="ECO:0000313" key="3">
    <source>
        <dbReference type="Proteomes" id="UP000799757"/>
    </source>
</evidence>
<feature type="coiled-coil region" evidence="1">
    <location>
        <begin position="67"/>
        <end position="127"/>
    </location>
</feature>
<organism evidence="2 3">
    <name type="scientific">Melanomma pulvis-pyrius CBS 109.77</name>
    <dbReference type="NCBI Taxonomy" id="1314802"/>
    <lineage>
        <taxon>Eukaryota</taxon>
        <taxon>Fungi</taxon>
        <taxon>Dikarya</taxon>
        <taxon>Ascomycota</taxon>
        <taxon>Pezizomycotina</taxon>
        <taxon>Dothideomycetes</taxon>
        <taxon>Pleosporomycetidae</taxon>
        <taxon>Pleosporales</taxon>
        <taxon>Melanommataceae</taxon>
        <taxon>Melanomma</taxon>
    </lineage>
</organism>
<dbReference type="AlphaFoldDB" id="A0A6A6WTX5"/>
<dbReference type="Proteomes" id="UP000799757">
    <property type="component" value="Unassembled WGS sequence"/>
</dbReference>
<protein>
    <submittedName>
        <fullName evidence="2">Uncharacterized protein</fullName>
    </submittedName>
</protein>
<gene>
    <name evidence="2" type="ORF">K505DRAFT_367458</name>
</gene>
<accession>A0A6A6WTX5</accession>
<dbReference type="EMBL" id="MU002334">
    <property type="protein sequence ID" value="KAF2787311.1"/>
    <property type="molecule type" value="Genomic_DNA"/>
</dbReference>
<proteinExistence type="predicted"/>
<reference evidence="2" key="1">
    <citation type="journal article" date="2020" name="Stud. Mycol.">
        <title>101 Dothideomycetes genomes: a test case for predicting lifestyles and emergence of pathogens.</title>
        <authorList>
            <person name="Haridas S."/>
            <person name="Albert R."/>
            <person name="Binder M."/>
            <person name="Bloem J."/>
            <person name="Labutti K."/>
            <person name="Salamov A."/>
            <person name="Andreopoulos B."/>
            <person name="Baker S."/>
            <person name="Barry K."/>
            <person name="Bills G."/>
            <person name="Bluhm B."/>
            <person name="Cannon C."/>
            <person name="Castanera R."/>
            <person name="Culley D."/>
            <person name="Daum C."/>
            <person name="Ezra D."/>
            <person name="Gonzalez J."/>
            <person name="Henrissat B."/>
            <person name="Kuo A."/>
            <person name="Liang C."/>
            <person name="Lipzen A."/>
            <person name="Lutzoni F."/>
            <person name="Magnuson J."/>
            <person name="Mondo S."/>
            <person name="Nolan M."/>
            <person name="Ohm R."/>
            <person name="Pangilinan J."/>
            <person name="Park H.-J."/>
            <person name="Ramirez L."/>
            <person name="Alfaro M."/>
            <person name="Sun H."/>
            <person name="Tritt A."/>
            <person name="Yoshinaga Y."/>
            <person name="Zwiers L.-H."/>
            <person name="Turgeon B."/>
            <person name="Goodwin S."/>
            <person name="Spatafora J."/>
            <person name="Crous P."/>
            <person name="Grigoriev I."/>
        </authorList>
    </citation>
    <scope>NUCLEOTIDE SEQUENCE</scope>
    <source>
        <strain evidence="2">CBS 109.77</strain>
    </source>
</reference>
<keyword evidence="1" id="KW-0175">Coiled coil</keyword>
<keyword evidence="3" id="KW-1185">Reference proteome</keyword>
<dbReference type="OrthoDB" id="3776608at2759"/>
<evidence type="ECO:0000256" key="1">
    <source>
        <dbReference type="SAM" id="Coils"/>
    </source>
</evidence>
<sequence length="171" mass="19811">MPYIINDPLSTCAYITNNPIIFMDCRAWGWHVESRRYSDEECRKIQDWEDKYGLSERRERELNRLWSEELQKRQERAGDEVRECEKAEFTNVNLAAEATVFLEKEVRVEAVQEMMREQARVEEVEEVGGRDAVVRDGISIVAISKVTATSSKVKIWPVEDGVRIAPSISKS</sequence>
<evidence type="ECO:0000313" key="2">
    <source>
        <dbReference type="EMBL" id="KAF2787311.1"/>
    </source>
</evidence>
<name>A0A6A6WTX5_9PLEO</name>